<dbReference type="Pfam" id="PF05918">
    <property type="entry name" value="API5"/>
    <property type="match status" value="1"/>
</dbReference>
<evidence type="ECO:0000259" key="4">
    <source>
        <dbReference type="Pfam" id="PF00085"/>
    </source>
</evidence>
<keyword evidence="6" id="KW-1185">Reference proteome</keyword>
<sequence>MHFVFSIFQDGDRIDRFVSCLHMALPFFLRGASSSKFINYLNKQIVPIFDKVEPNAQRIEEHHRKYERLRKERELRKIKHKRQRLRVEAQSSYGKGKKMKEPSETKTSASFSIFRVDPEAVSVLKDGLKWCGPYRYISPVYTSLASQHPKVVFLKADIDEVAEVAVRWNVSSFSTFYFIKDGKQKDSISSKQEGVFVTTSGYLAFQIKKDTLLSIGYKSKEFELPKDLDLLVETEDNVFLVNIQLQEDSNSSLPGIVNNSRRIQNDRKKKPRGGQVQEASSLEDRTNSKKRLAERLIDEDWSTVEPIKKRTLSSMSLGSNCNFDSAVMTGSQSRLSP</sequence>
<evidence type="ECO:0000256" key="2">
    <source>
        <dbReference type="ARBA" id="ARBA00022803"/>
    </source>
</evidence>
<dbReference type="InterPro" id="IPR013766">
    <property type="entry name" value="Thioredoxin_domain"/>
</dbReference>
<feature type="region of interest" description="Disordered" evidence="3">
    <location>
        <begin position="252"/>
        <end position="289"/>
    </location>
</feature>
<name>A0ABD2ZV02_9GENT</name>
<feature type="compositionally biased region" description="Polar residues" evidence="3">
    <location>
        <begin position="252"/>
        <end position="262"/>
    </location>
</feature>
<evidence type="ECO:0000313" key="5">
    <source>
        <dbReference type="EMBL" id="KAL3522002.1"/>
    </source>
</evidence>
<keyword evidence="2" id="KW-0802">TPR repeat</keyword>
<dbReference type="EMBL" id="JBJUIK010000007">
    <property type="protein sequence ID" value="KAL3522002.1"/>
    <property type="molecule type" value="Genomic_DNA"/>
</dbReference>
<dbReference type="AlphaFoldDB" id="A0ABD2ZV02"/>
<dbReference type="CDD" id="cd02947">
    <property type="entry name" value="TRX_family"/>
    <property type="match status" value="1"/>
</dbReference>
<keyword evidence="1" id="KW-0677">Repeat</keyword>
<accession>A0ABD2ZV02</accession>
<dbReference type="PANTHER" id="PTHR45883:SF7">
    <property type="entry name" value="TPR REPEAT-CONTAINING THIOREDOXIN TDX"/>
    <property type="match status" value="1"/>
</dbReference>
<feature type="domain" description="Thioredoxin" evidence="4">
    <location>
        <begin position="129"/>
        <end position="192"/>
    </location>
</feature>
<evidence type="ECO:0000256" key="1">
    <source>
        <dbReference type="ARBA" id="ARBA00022737"/>
    </source>
</evidence>
<organism evidence="5 6">
    <name type="scientific">Cinchona calisaya</name>
    <dbReference type="NCBI Taxonomy" id="153742"/>
    <lineage>
        <taxon>Eukaryota</taxon>
        <taxon>Viridiplantae</taxon>
        <taxon>Streptophyta</taxon>
        <taxon>Embryophyta</taxon>
        <taxon>Tracheophyta</taxon>
        <taxon>Spermatophyta</taxon>
        <taxon>Magnoliopsida</taxon>
        <taxon>eudicotyledons</taxon>
        <taxon>Gunneridae</taxon>
        <taxon>Pentapetalae</taxon>
        <taxon>asterids</taxon>
        <taxon>lamiids</taxon>
        <taxon>Gentianales</taxon>
        <taxon>Rubiaceae</taxon>
        <taxon>Cinchonoideae</taxon>
        <taxon>Cinchoneae</taxon>
        <taxon>Cinchona</taxon>
    </lineage>
</organism>
<dbReference type="SUPFAM" id="SSF52833">
    <property type="entry name" value="Thioredoxin-like"/>
    <property type="match status" value="1"/>
</dbReference>
<evidence type="ECO:0000313" key="6">
    <source>
        <dbReference type="Proteomes" id="UP001630127"/>
    </source>
</evidence>
<reference evidence="5 6" key="1">
    <citation type="submission" date="2024-11" db="EMBL/GenBank/DDBJ databases">
        <title>A near-complete genome assembly of Cinchona calisaya.</title>
        <authorList>
            <person name="Lian D.C."/>
            <person name="Zhao X.W."/>
            <person name="Wei L."/>
        </authorList>
    </citation>
    <scope>NUCLEOTIDE SEQUENCE [LARGE SCALE GENOMIC DNA]</scope>
    <source>
        <tissue evidence="5">Nenye</tissue>
    </source>
</reference>
<dbReference type="Pfam" id="PF00085">
    <property type="entry name" value="Thioredoxin"/>
    <property type="match status" value="1"/>
</dbReference>
<dbReference type="PANTHER" id="PTHR45883">
    <property type="entry name" value="HSC70-INTERACTING PROTEIN"/>
    <property type="match status" value="1"/>
</dbReference>
<comment type="caution">
    <text evidence="5">The sequence shown here is derived from an EMBL/GenBank/DDBJ whole genome shotgun (WGS) entry which is preliminary data.</text>
</comment>
<evidence type="ECO:0000256" key="3">
    <source>
        <dbReference type="SAM" id="MobiDB-lite"/>
    </source>
</evidence>
<dbReference type="InterPro" id="IPR036249">
    <property type="entry name" value="Thioredoxin-like_sf"/>
</dbReference>
<dbReference type="InterPro" id="IPR008383">
    <property type="entry name" value="API5"/>
</dbReference>
<gene>
    <name evidence="5" type="ORF">ACH5RR_014836</name>
</gene>
<dbReference type="Gene3D" id="3.40.30.10">
    <property type="entry name" value="Glutaredoxin"/>
    <property type="match status" value="1"/>
</dbReference>
<protein>
    <recommendedName>
        <fullName evidence="4">Thioredoxin domain-containing protein</fullName>
    </recommendedName>
</protein>
<proteinExistence type="predicted"/>
<dbReference type="Proteomes" id="UP001630127">
    <property type="component" value="Unassembled WGS sequence"/>
</dbReference>